<accession>A0A2U1ZQZ7</accession>
<dbReference type="Gene3D" id="3.10.180.10">
    <property type="entry name" value="2,3-Dihydroxybiphenyl 1,2-Dioxygenase, domain 1"/>
    <property type="match status" value="1"/>
</dbReference>
<feature type="domain" description="VOC" evidence="1">
    <location>
        <begin position="3"/>
        <end position="124"/>
    </location>
</feature>
<dbReference type="SUPFAM" id="SSF54593">
    <property type="entry name" value="Glyoxalase/Bleomycin resistance protein/Dihydroxybiphenyl dioxygenase"/>
    <property type="match status" value="1"/>
</dbReference>
<dbReference type="CDD" id="cd06587">
    <property type="entry name" value="VOC"/>
    <property type="match status" value="1"/>
</dbReference>
<dbReference type="Proteomes" id="UP000245166">
    <property type="component" value="Unassembled WGS sequence"/>
</dbReference>
<organism evidence="2 3">
    <name type="scientific">Serinibacter arcticus</name>
    <dbReference type="NCBI Taxonomy" id="1655435"/>
    <lineage>
        <taxon>Bacteria</taxon>
        <taxon>Bacillati</taxon>
        <taxon>Actinomycetota</taxon>
        <taxon>Actinomycetes</taxon>
        <taxon>Micrococcales</taxon>
        <taxon>Beutenbergiaceae</taxon>
        <taxon>Serinibacter</taxon>
    </lineage>
</organism>
<evidence type="ECO:0000313" key="2">
    <source>
        <dbReference type="EMBL" id="PWD49370.1"/>
    </source>
</evidence>
<comment type="caution">
    <text evidence="2">The sequence shown here is derived from an EMBL/GenBank/DDBJ whole genome shotgun (WGS) entry which is preliminary data.</text>
</comment>
<evidence type="ECO:0000259" key="1">
    <source>
        <dbReference type="PROSITE" id="PS51819"/>
    </source>
</evidence>
<dbReference type="EMBL" id="PYHR01000002">
    <property type="protein sequence ID" value="PWD49370.1"/>
    <property type="molecule type" value="Genomic_DNA"/>
</dbReference>
<dbReference type="OrthoDB" id="9798201at2"/>
<dbReference type="InterPro" id="IPR029068">
    <property type="entry name" value="Glyas_Bleomycin-R_OHBP_Dase"/>
</dbReference>
<dbReference type="InterPro" id="IPR037523">
    <property type="entry name" value="VOC_core"/>
</dbReference>
<keyword evidence="3" id="KW-1185">Reference proteome</keyword>
<dbReference type="PROSITE" id="PS51819">
    <property type="entry name" value="VOC"/>
    <property type="match status" value="1"/>
</dbReference>
<reference evidence="2 3" key="1">
    <citation type="submission" date="2018-03" db="EMBL/GenBank/DDBJ databases">
        <title>Genome assembly of novel Miniimonas species PCH200.</title>
        <authorList>
            <person name="Thakur V."/>
            <person name="Kumar V."/>
            <person name="Singh D."/>
        </authorList>
    </citation>
    <scope>NUCLEOTIDE SEQUENCE [LARGE SCALE GENOMIC DNA]</scope>
    <source>
        <strain evidence="2 3">PCH200</strain>
    </source>
</reference>
<sequence>MISLGRVVVLVGDLDEALDFYSGGLGFPVLLDARISEDFRALHVGTGTVGDPGIWLLDSTGDRVGSQTGTDPTLVLYSDDLDDDLLHLDRRFGVRPFHGPDGEPGARFAHLRDPWGTEIVIAEKP</sequence>
<protein>
    <recommendedName>
        <fullName evidence="1">VOC domain-containing protein</fullName>
    </recommendedName>
</protein>
<dbReference type="InterPro" id="IPR004360">
    <property type="entry name" value="Glyas_Fos-R_dOase_dom"/>
</dbReference>
<gene>
    <name evidence="2" type="ORF">C8046_00150</name>
</gene>
<proteinExistence type="predicted"/>
<dbReference type="RefSeq" id="WP_109227753.1">
    <property type="nucleotide sequence ID" value="NZ_PYHR01000002.1"/>
</dbReference>
<dbReference type="AlphaFoldDB" id="A0A2U1ZQZ7"/>
<name>A0A2U1ZQZ7_9MICO</name>
<dbReference type="Pfam" id="PF00903">
    <property type="entry name" value="Glyoxalase"/>
    <property type="match status" value="1"/>
</dbReference>
<evidence type="ECO:0000313" key="3">
    <source>
        <dbReference type="Proteomes" id="UP000245166"/>
    </source>
</evidence>